<accession>A0ABD0Q7S7</accession>
<dbReference type="PANTHER" id="PTHR10480:SF8">
    <property type="entry name" value="PROTEIN UNC-13 HOMOLOG B"/>
    <property type="match status" value="1"/>
</dbReference>
<proteinExistence type="predicted"/>
<evidence type="ECO:0000313" key="2">
    <source>
        <dbReference type="Proteomes" id="UP001529510"/>
    </source>
</evidence>
<feature type="non-terminal residue" evidence="1">
    <location>
        <position position="55"/>
    </location>
</feature>
<reference evidence="1 2" key="1">
    <citation type="submission" date="2024-05" db="EMBL/GenBank/DDBJ databases">
        <title>Genome sequencing and assembly of Indian major carp, Cirrhinus mrigala (Hamilton, 1822).</title>
        <authorList>
            <person name="Mohindra V."/>
            <person name="Chowdhury L.M."/>
            <person name="Lal K."/>
            <person name="Jena J.K."/>
        </authorList>
    </citation>
    <scope>NUCLEOTIDE SEQUENCE [LARGE SCALE GENOMIC DNA]</scope>
    <source>
        <strain evidence="1">CM1030</strain>
        <tissue evidence="1">Blood</tissue>
    </source>
</reference>
<dbReference type="EMBL" id="JAMKFB020000010">
    <property type="protein sequence ID" value="KAL0182249.1"/>
    <property type="molecule type" value="Genomic_DNA"/>
</dbReference>
<feature type="non-terminal residue" evidence="1">
    <location>
        <position position="1"/>
    </location>
</feature>
<dbReference type="AlphaFoldDB" id="A0ABD0Q7S7"/>
<dbReference type="PANTHER" id="PTHR10480">
    <property type="entry name" value="PROTEIN UNC-13 HOMOLOG"/>
    <property type="match status" value="1"/>
</dbReference>
<dbReference type="InterPro" id="IPR027080">
    <property type="entry name" value="Unc-13"/>
</dbReference>
<name>A0ABD0Q7S7_CIRMR</name>
<comment type="caution">
    <text evidence="1">The sequence shown here is derived from an EMBL/GenBank/DDBJ whole genome shotgun (WGS) entry which is preliminary data.</text>
</comment>
<sequence>NLFHHITDVLGQGVVKIPDARGDDAWKVYFDDVPQEIVDEFAMRYGIESIYQAMT</sequence>
<organism evidence="1 2">
    <name type="scientific">Cirrhinus mrigala</name>
    <name type="common">Mrigala</name>
    <dbReference type="NCBI Taxonomy" id="683832"/>
    <lineage>
        <taxon>Eukaryota</taxon>
        <taxon>Metazoa</taxon>
        <taxon>Chordata</taxon>
        <taxon>Craniata</taxon>
        <taxon>Vertebrata</taxon>
        <taxon>Euteleostomi</taxon>
        <taxon>Actinopterygii</taxon>
        <taxon>Neopterygii</taxon>
        <taxon>Teleostei</taxon>
        <taxon>Ostariophysi</taxon>
        <taxon>Cypriniformes</taxon>
        <taxon>Cyprinidae</taxon>
        <taxon>Labeoninae</taxon>
        <taxon>Labeonini</taxon>
        <taxon>Cirrhinus</taxon>
    </lineage>
</organism>
<gene>
    <name evidence="1" type="ORF">M9458_021624</name>
</gene>
<evidence type="ECO:0000313" key="1">
    <source>
        <dbReference type="EMBL" id="KAL0182249.1"/>
    </source>
</evidence>
<protein>
    <submittedName>
        <fullName evidence="1">Uncharacterized protein</fullName>
    </submittedName>
</protein>
<keyword evidence="2" id="KW-1185">Reference proteome</keyword>
<dbReference type="Proteomes" id="UP001529510">
    <property type="component" value="Unassembled WGS sequence"/>
</dbReference>